<protein>
    <submittedName>
        <fullName evidence="1">Uncharacterized protein</fullName>
    </submittedName>
</protein>
<dbReference type="Proteomes" id="UP001223144">
    <property type="component" value="Unassembled WGS sequence"/>
</dbReference>
<comment type="caution">
    <text evidence="1">The sequence shown here is derived from an EMBL/GenBank/DDBJ whole genome shotgun (WGS) entry which is preliminary data.</text>
</comment>
<keyword evidence="2" id="KW-1185">Reference proteome</keyword>
<dbReference type="RefSeq" id="WP_279925812.1">
    <property type="nucleotide sequence ID" value="NZ_JARWBG010000002.1"/>
</dbReference>
<reference evidence="1 2" key="1">
    <citation type="submission" date="2023-04" db="EMBL/GenBank/DDBJ databases">
        <title>Streptomyces chengmaiensis sp. nov. isolated from the stem of mangrove plant in Hainan.</title>
        <authorList>
            <person name="Huang X."/>
            <person name="Zhou S."/>
            <person name="Chu X."/>
            <person name="Xie Y."/>
            <person name="Lin Y."/>
        </authorList>
    </citation>
    <scope>NUCLEOTIDE SEQUENCE [LARGE SCALE GENOMIC DNA]</scope>
    <source>
        <strain evidence="1 2">HNM0663</strain>
    </source>
</reference>
<gene>
    <name evidence="1" type="ORF">QCN29_02185</name>
</gene>
<dbReference type="EMBL" id="JARWBG010000002">
    <property type="protein sequence ID" value="MDH2387614.1"/>
    <property type="molecule type" value="Genomic_DNA"/>
</dbReference>
<evidence type="ECO:0000313" key="1">
    <source>
        <dbReference type="EMBL" id="MDH2387614.1"/>
    </source>
</evidence>
<proteinExistence type="predicted"/>
<accession>A0ABT6HFR9</accession>
<sequence>MPIHVCPSTIDAIEQAVDEMNGVALISNRRIKRLERKDRLRMERLRRVFELVRRRGLECYPRNPSWPDEWCTFTVYRPGLLSVDLAAVAADTELMAAMDCVMKGLRHPYWHSDAPASSVMCRELRKLAAAETNQIEANRRRLRAA</sequence>
<name>A0ABT6HFR9_9ACTN</name>
<organism evidence="1 2">
    <name type="scientific">Streptomyces chengmaiensis</name>
    <dbReference type="NCBI Taxonomy" id="3040919"/>
    <lineage>
        <taxon>Bacteria</taxon>
        <taxon>Bacillati</taxon>
        <taxon>Actinomycetota</taxon>
        <taxon>Actinomycetes</taxon>
        <taxon>Kitasatosporales</taxon>
        <taxon>Streptomycetaceae</taxon>
        <taxon>Streptomyces</taxon>
    </lineage>
</organism>
<evidence type="ECO:0000313" key="2">
    <source>
        <dbReference type="Proteomes" id="UP001223144"/>
    </source>
</evidence>